<sequence length="407" mass="46473">MSKAKKKILIVNNNLATGGIQRAFINLLKQIEKEYDITVFVFSKTGDYINKIPPSVKVLEASSYLRVLGLSQRHTMKLGLKRYIIRFLCGLYTKIFSNHLPIAFLLTTEKRLSGFDAAISFCHSAEEKALYGGCNEFVLKRVDAKQKITFVHCDFLNYGGNTIKNREIYRQFDKIAAVSEGCKRSFIQAIPDVSGKVHCVYNCHNFSEYRKYARKDPKNYSKESINIVTIARLSPEKDLLKGIRIVSQLIKDGYSICWHIIGDGAQRNELNKEITNYGLQNYISLYGNQRNPYKYLLNADLFLLISLHEAAPMVFMEAKSLHVPIITTKTISATEMVRDGFEGIVCENNETAIYQAIKGILKEPFFIEKYKQNLRSISFTNELAIKQFNQLMTNGSTETCIELNRVK</sequence>
<keyword evidence="4" id="KW-1185">Reference proteome</keyword>
<comment type="caution">
    <text evidence="3">The sequence shown here is derived from an EMBL/GenBank/DDBJ whole genome shotgun (WGS) entry which is preliminary data.</text>
</comment>
<dbReference type="GO" id="GO:0016757">
    <property type="term" value="F:glycosyltransferase activity"/>
    <property type="evidence" value="ECO:0007669"/>
    <property type="project" value="InterPro"/>
</dbReference>
<dbReference type="PANTHER" id="PTHR12526">
    <property type="entry name" value="GLYCOSYLTRANSFERASE"/>
    <property type="match status" value="1"/>
</dbReference>
<organism evidence="3 4">
    <name type="scientific">Cytobacillus solani</name>
    <dbReference type="NCBI Taxonomy" id="1637975"/>
    <lineage>
        <taxon>Bacteria</taxon>
        <taxon>Bacillati</taxon>
        <taxon>Bacillota</taxon>
        <taxon>Bacilli</taxon>
        <taxon>Bacillales</taxon>
        <taxon>Bacillaceae</taxon>
        <taxon>Cytobacillus</taxon>
    </lineage>
</organism>
<dbReference type="Proteomes" id="UP000050996">
    <property type="component" value="Unassembled WGS sequence"/>
</dbReference>
<evidence type="ECO:0000313" key="4">
    <source>
        <dbReference type="Proteomes" id="UP000050996"/>
    </source>
</evidence>
<dbReference type="EMBL" id="LJIX01000006">
    <property type="protein sequence ID" value="KQL17971.1"/>
    <property type="molecule type" value="Genomic_DNA"/>
</dbReference>
<feature type="transmembrane region" description="Helical" evidence="1">
    <location>
        <begin position="83"/>
        <end position="106"/>
    </location>
</feature>
<proteinExistence type="predicted"/>
<dbReference type="CDD" id="cd03811">
    <property type="entry name" value="GT4_GT28_WabH-like"/>
    <property type="match status" value="1"/>
</dbReference>
<accession>A0A0Q3VFN4</accession>
<protein>
    <recommendedName>
        <fullName evidence="2">Glycosyl transferase family 1 domain-containing protein</fullName>
    </recommendedName>
</protein>
<gene>
    <name evidence="3" type="ORF">AN957_04670</name>
</gene>
<dbReference type="STRING" id="1637975.AN957_04670"/>
<evidence type="ECO:0000256" key="1">
    <source>
        <dbReference type="SAM" id="Phobius"/>
    </source>
</evidence>
<dbReference type="RefSeq" id="WP_053479064.1">
    <property type="nucleotide sequence ID" value="NZ_CP041305.1"/>
</dbReference>
<dbReference type="Pfam" id="PF00534">
    <property type="entry name" value="Glycos_transf_1"/>
    <property type="match status" value="1"/>
</dbReference>
<dbReference type="Gene3D" id="3.40.50.2000">
    <property type="entry name" value="Glycogen Phosphorylase B"/>
    <property type="match status" value="2"/>
</dbReference>
<keyword evidence="1" id="KW-1133">Transmembrane helix</keyword>
<keyword evidence="1" id="KW-0812">Transmembrane</keyword>
<feature type="domain" description="Glycosyl transferase family 1" evidence="2">
    <location>
        <begin position="221"/>
        <end position="372"/>
    </location>
</feature>
<reference evidence="3 4" key="1">
    <citation type="submission" date="2015-09" db="EMBL/GenBank/DDBJ databases">
        <title>Genome sequencing project for genomic taxonomy and phylogenomics of Bacillus-like bacteria.</title>
        <authorList>
            <person name="Liu B."/>
            <person name="Wang J."/>
            <person name="Zhu Y."/>
            <person name="Liu G."/>
            <person name="Chen Q."/>
            <person name="Chen Z."/>
            <person name="Lan J."/>
            <person name="Che J."/>
            <person name="Ge C."/>
            <person name="Shi H."/>
            <person name="Pan Z."/>
            <person name="Liu X."/>
        </authorList>
    </citation>
    <scope>NUCLEOTIDE SEQUENCE [LARGE SCALE GENOMIC DNA]</scope>
    <source>
        <strain evidence="3 4">FJAT-18043</strain>
    </source>
</reference>
<evidence type="ECO:0000259" key="2">
    <source>
        <dbReference type="Pfam" id="PF00534"/>
    </source>
</evidence>
<keyword evidence="1" id="KW-0472">Membrane</keyword>
<evidence type="ECO:0000313" key="3">
    <source>
        <dbReference type="EMBL" id="KQL17971.1"/>
    </source>
</evidence>
<dbReference type="PATRIC" id="fig|1637975.4.peg.621"/>
<dbReference type="InterPro" id="IPR001296">
    <property type="entry name" value="Glyco_trans_1"/>
</dbReference>
<dbReference type="SUPFAM" id="SSF53756">
    <property type="entry name" value="UDP-Glycosyltransferase/glycogen phosphorylase"/>
    <property type="match status" value="1"/>
</dbReference>
<dbReference type="PANTHER" id="PTHR12526:SF630">
    <property type="entry name" value="GLYCOSYLTRANSFERASE"/>
    <property type="match status" value="1"/>
</dbReference>
<name>A0A0Q3VFN4_9BACI</name>
<dbReference type="AlphaFoldDB" id="A0A0Q3VFN4"/>